<dbReference type="InterPro" id="IPR038063">
    <property type="entry name" value="Transpep_catalytic_dom"/>
</dbReference>
<dbReference type="SUPFAM" id="SSF141523">
    <property type="entry name" value="L,D-transpeptidase catalytic domain-like"/>
    <property type="match status" value="1"/>
</dbReference>
<evidence type="ECO:0000256" key="2">
    <source>
        <dbReference type="ARBA" id="ARBA00005992"/>
    </source>
</evidence>
<evidence type="ECO:0000259" key="9">
    <source>
        <dbReference type="PROSITE" id="PS52029"/>
    </source>
</evidence>
<evidence type="ECO:0000256" key="5">
    <source>
        <dbReference type="ARBA" id="ARBA00022984"/>
    </source>
</evidence>
<accession>A0A7L9WJF7</accession>
<feature type="domain" description="L,D-TPase catalytic" evidence="9">
    <location>
        <begin position="302"/>
        <end position="478"/>
    </location>
</feature>
<dbReference type="KEGG" id="pshq:F3W81_04295"/>
<dbReference type="Gene3D" id="1.10.101.10">
    <property type="entry name" value="PGBD-like superfamily/PGBD"/>
    <property type="match status" value="1"/>
</dbReference>
<dbReference type="AlphaFoldDB" id="A0A7L9WJF7"/>
<name>A0A7L9WJF7_9RHOB</name>
<evidence type="ECO:0000256" key="6">
    <source>
        <dbReference type="ARBA" id="ARBA00023316"/>
    </source>
</evidence>
<dbReference type="RefSeq" id="WP_193082427.1">
    <property type="nucleotide sequence ID" value="NZ_CP045201.1"/>
</dbReference>
<dbReference type="PROSITE" id="PS52029">
    <property type="entry name" value="LD_TPASE"/>
    <property type="match status" value="1"/>
</dbReference>
<dbReference type="InterPro" id="IPR052905">
    <property type="entry name" value="LD-transpeptidase_YkuD-like"/>
</dbReference>
<dbReference type="GO" id="GO:0004180">
    <property type="term" value="F:carboxypeptidase activity"/>
    <property type="evidence" value="ECO:0007669"/>
    <property type="project" value="UniProtKB-ARBA"/>
</dbReference>
<dbReference type="Pfam" id="PF20142">
    <property type="entry name" value="Scaffold"/>
    <property type="match status" value="1"/>
</dbReference>
<keyword evidence="5 7" id="KW-0573">Peptidoglycan synthesis</keyword>
<dbReference type="InterPro" id="IPR036366">
    <property type="entry name" value="PGBDSf"/>
</dbReference>
<keyword evidence="11" id="KW-1185">Reference proteome</keyword>
<dbReference type="EMBL" id="CP045201">
    <property type="protein sequence ID" value="QOL80112.1"/>
    <property type="molecule type" value="Genomic_DNA"/>
</dbReference>
<dbReference type="Pfam" id="PF03734">
    <property type="entry name" value="YkuD"/>
    <property type="match status" value="1"/>
</dbReference>
<dbReference type="PANTHER" id="PTHR41533:SF2">
    <property type="entry name" value="BLR7131 PROTEIN"/>
    <property type="match status" value="1"/>
</dbReference>
<dbReference type="GO" id="GO:0009252">
    <property type="term" value="P:peptidoglycan biosynthetic process"/>
    <property type="evidence" value="ECO:0007669"/>
    <property type="project" value="UniProtKB-UniPathway"/>
</dbReference>
<evidence type="ECO:0000256" key="8">
    <source>
        <dbReference type="SAM" id="SignalP"/>
    </source>
</evidence>
<dbReference type="SUPFAM" id="SSF47090">
    <property type="entry name" value="PGBD-like"/>
    <property type="match status" value="1"/>
</dbReference>
<dbReference type="Gene3D" id="2.40.440.10">
    <property type="entry name" value="L,D-transpeptidase catalytic domain-like"/>
    <property type="match status" value="1"/>
</dbReference>
<evidence type="ECO:0000256" key="4">
    <source>
        <dbReference type="ARBA" id="ARBA00022960"/>
    </source>
</evidence>
<keyword evidence="3" id="KW-0808">Transferase</keyword>
<dbReference type="InterPro" id="IPR045380">
    <property type="entry name" value="LD_TPept_scaffold_dom"/>
</dbReference>
<evidence type="ECO:0000256" key="1">
    <source>
        <dbReference type="ARBA" id="ARBA00004752"/>
    </source>
</evidence>
<dbReference type="GO" id="GO:0016740">
    <property type="term" value="F:transferase activity"/>
    <property type="evidence" value="ECO:0007669"/>
    <property type="project" value="UniProtKB-KW"/>
</dbReference>
<dbReference type="InterPro" id="IPR036365">
    <property type="entry name" value="PGBD-like_sf"/>
</dbReference>
<dbReference type="PANTHER" id="PTHR41533">
    <property type="entry name" value="L,D-TRANSPEPTIDASE HI_1667-RELATED"/>
    <property type="match status" value="1"/>
</dbReference>
<evidence type="ECO:0000313" key="10">
    <source>
        <dbReference type="EMBL" id="QOL80112.1"/>
    </source>
</evidence>
<evidence type="ECO:0000256" key="3">
    <source>
        <dbReference type="ARBA" id="ARBA00022679"/>
    </source>
</evidence>
<organism evidence="10 11">
    <name type="scientific">Pseudooceanicola spongiae</name>
    <dbReference type="NCBI Taxonomy" id="2613965"/>
    <lineage>
        <taxon>Bacteria</taxon>
        <taxon>Pseudomonadati</taxon>
        <taxon>Pseudomonadota</taxon>
        <taxon>Alphaproteobacteria</taxon>
        <taxon>Rhodobacterales</taxon>
        <taxon>Paracoccaceae</taxon>
        <taxon>Pseudooceanicola</taxon>
    </lineage>
</organism>
<dbReference type="Pfam" id="PF01471">
    <property type="entry name" value="PG_binding_1"/>
    <property type="match status" value="1"/>
</dbReference>
<dbReference type="GO" id="GO:0008360">
    <property type="term" value="P:regulation of cell shape"/>
    <property type="evidence" value="ECO:0007669"/>
    <property type="project" value="UniProtKB-UniRule"/>
</dbReference>
<feature type="chain" id="PRO_5032500628" evidence="8">
    <location>
        <begin position="37"/>
        <end position="542"/>
    </location>
</feature>
<keyword evidence="6 7" id="KW-0961">Cell wall biogenesis/degradation</keyword>
<comment type="pathway">
    <text evidence="1 7">Cell wall biogenesis; peptidoglycan biosynthesis.</text>
</comment>
<evidence type="ECO:0000256" key="7">
    <source>
        <dbReference type="PROSITE-ProRule" id="PRU01373"/>
    </source>
</evidence>
<dbReference type="CDD" id="cd16913">
    <property type="entry name" value="YkuD_like"/>
    <property type="match status" value="1"/>
</dbReference>
<feature type="active site" description="Proton donor/acceptor" evidence="7">
    <location>
        <position position="434"/>
    </location>
</feature>
<sequence>MKVPLFCAIRPRLASSLGAIVLAAALSGSFVQPATAQVTLEAQAIAQSSAQNDDVAAYYRARDFAPIWTAAGPEAADRRSALLTAIDFAPLHGLPASRYDANALMAQMGAARTAKERGVLDVALTRIYLRLARDLQTGMLTPSKVVPEIIREVPLRDVSQYLDGILSADPLAFVHSLPPHNAEYVRLMKAKFQMERLMQAGGYGPTVPATQTMKPGQSGRAVIALRDRLMAMGYLKVSFTSTYDASIEAAVRQYQSDMGMNIDGVVGPATLGMINTSVEDRLKSVIVAMERERWLNRPRGDRHVLVNLADFSAKIVDFDRVTFETRAVIGADKVGRRSPEFSDVMEFMIINPTWHVPRSIVVKEYLPQLQQNPNAAAQLNVIDRNGQVVPRGAVDWRQFNARNFPFEMKQPPSNSNALGLVKFMFPNANNIYLHDTPSKSLFARDSRAFSHGCIRLQDPFDFAYALLAPQMKDPKSFFQAKLASGKETQVNLETPIQVHLIYRTAVTTPKGEIGFRDDVYGRDRAIWEALAAEGVTLAPVRG</sequence>
<protein>
    <submittedName>
        <fullName evidence="10">L,D-transpeptidase family protein</fullName>
    </submittedName>
</protein>
<dbReference type="UniPathway" id="UPA00219"/>
<dbReference type="InterPro" id="IPR002477">
    <property type="entry name" value="Peptidoglycan-bd-like"/>
</dbReference>
<feature type="active site" description="Nucleophile" evidence="7">
    <location>
        <position position="453"/>
    </location>
</feature>
<reference evidence="10 11" key="1">
    <citation type="submission" date="2019-10" db="EMBL/GenBank/DDBJ databases">
        <title>Pseudopuniceibacterium sp. HQ09 islated from Antarctica.</title>
        <authorList>
            <person name="Liao L."/>
            <person name="Su S."/>
            <person name="Chen B."/>
            <person name="Yu Y."/>
        </authorList>
    </citation>
    <scope>NUCLEOTIDE SEQUENCE [LARGE SCALE GENOMIC DNA]</scope>
    <source>
        <strain evidence="10 11">HQ09</strain>
    </source>
</reference>
<dbReference type="InterPro" id="IPR005490">
    <property type="entry name" value="LD_TPept_cat_dom"/>
</dbReference>
<dbReference type="GO" id="GO:0071555">
    <property type="term" value="P:cell wall organization"/>
    <property type="evidence" value="ECO:0007669"/>
    <property type="project" value="UniProtKB-UniRule"/>
</dbReference>
<gene>
    <name evidence="10" type="ORF">F3W81_04295</name>
</gene>
<keyword evidence="8" id="KW-0732">Signal</keyword>
<comment type="similarity">
    <text evidence="2">Belongs to the YkuD family.</text>
</comment>
<proteinExistence type="inferred from homology"/>
<feature type="signal peptide" evidence="8">
    <location>
        <begin position="1"/>
        <end position="36"/>
    </location>
</feature>
<keyword evidence="4 7" id="KW-0133">Cell shape</keyword>
<evidence type="ECO:0000313" key="11">
    <source>
        <dbReference type="Proteomes" id="UP000594118"/>
    </source>
</evidence>
<dbReference type="Proteomes" id="UP000594118">
    <property type="component" value="Chromosome"/>
</dbReference>